<dbReference type="CDD" id="cd02970">
    <property type="entry name" value="PRX_like2"/>
    <property type="match status" value="1"/>
</dbReference>
<dbReference type="Gene3D" id="3.40.30.10">
    <property type="entry name" value="Glutaredoxin"/>
    <property type="match status" value="1"/>
</dbReference>
<feature type="domain" description="Thioredoxin" evidence="12">
    <location>
        <begin position="45"/>
        <end position="215"/>
    </location>
</feature>
<keyword evidence="5" id="KW-0560">Oxidoreductase</keyword>
<comment type="caution">
    <text evidence="13">The sequence shown here is derived from an EMBL/GenBank/DDBJ whole genome shotgun (WGS) entry which is preliminary data.</text>
</comment>
<evidence type="ECO:0000256" key="7">
    <source>
        <dbReference type="ARBA" id="ARBA00023284"/>
    </source>
</evidence>
<dbReference type="EMBL" id="BAAAZN010000010">
    <property type="protein sequence ID" value="GAA3559171.1"/>
    <property type="molecule type" value="Genomic_DNA"/>
</dbReference>
<dbReference type="Pfam" id="PF00578">
    <property type="entry name" value="AhpC-TSA"/>
    <property type="match status" value="1"/>
</dbReference>
<reference evidence="14" key="1">
    <citation type="journal article" date="2019" name="Int. J. Syst. Evol. Microbiol.">
        <title>The Global Catalogue of Microorganisms (GCM) 10K type strain sequencing project: providing services to taxonomists for standard genome sequencing and annotation.</title>
        <authorList>
            <consortium name="The Broad Institute Genomics Platform"/>
            <consortium name="The Broad Institute Genome Sequencing Center for Infectious Disease"/>
            <person name="Wu L."/>
            <person name="Ma J."/>
        </authorList>
    </citation>
    <scope>NUCLEOTIDE SEQUENCE [LARGE SCALE GENOMIC DNA]</scope>
    <source>
        <strain evidence="14">JCM 16898</strain>
    </source>
</reference>
<name>A0ABP6X2C5_9PSEU</name>
<dbReference type="SUPFAM" id="SSF52833">
    <property type="entry name" value="Thioredoxin-like"/>
    <property type="match status" value="1"/>
</dbReference>
<evidence type="ECO:0000313" key="14">
    <source>
        <dbReference type="Proteomes" id="UP001500689"/>
    </source>
</evidence>
<evidence type="ECO:0000256" key="3">
    <source>
        <dbReference type="ARBA" id="ARBA00022559"/>
    </source>
</evidence>
<dbReference type="InterPro" id="IPR000866">
    <property type="entry name" value="AhpC/TSA"/>
</dbReference>
<keyword evidence="4" id="KW-0049">Antioxidant</keyword>
<keyword evidence="3" id="KW-0575">Peroxidase</keyword>
<accession>A0ABP6X2C5</accession>
<comment type="similarity">
    <text evidence="9">Belongs to the peroxiredoxin family. BCP/PrxQ subfamily.</text>
</comment>
<dbReference type="RefSeq" id="WP_344863549.1">
    <property type="nucleotide sequence ID" value="NZ_BAAAZN010000010.1"/>
</dbReference>
<evidence type="ECO:0000256" key="1">
    <source>
        <dbReference type="ARBA" id="ARBA00003330"/>
    </source>
</evidence>
<dbReference type="InterPro" id="IPR036249">
    <property type="entry name" value="Thioredoxin-like_sf"/>
</dbReference>
<gene>
    <name evidence="13" type="ORF">GCM10022222_48540</name>
</gene>
<evidence type="ECO:0000256" key="11">
    <source>
        <dbReference type="ARBA" id="ARBA00049091"/>
    </source>
</evidence>
<keyword evidence="6" id="KW-1015">Disulfide bond</keyword>
<dbReference type="Proteomes" id="UP001500689">
    <property type="component" value="Unassembled WGS sequence"/>
</dbReference>
<keyword evidence="14" id="KW-1185">Reference proteome</keyword>
<dbReference type="PANTHER" id="PTHR42801:SF7">
    <property type="entry name" value="SLL1159 PROTEIN"/>
    <property type="match status" value="1"/>
</dbReference>
<dbReference type="InterPro" id="IPR050924">
    <property type="entry name" value="Peroxiredoxin_BCP/PrxQ"/>
</dbReference>
<dbReference type="InterPro" id="IPR013766">
    <property type="entry name" value="Thioredoxin_domain"/>
</dbReference>
<dbReference type="PANTHER" id="PTHR42801">
    <property type="entry name" value="THIOREDOXIN-DEPENDENT PEROXIDE REDUCTASE"/>
    <property type="match status" value="1"/>
</dbReference>
<evidence type="ECO:0000256" key="9">
    <source>
        <dbReference type="ARBA" id="ARBA00038489"/>
    </source>
</evidence>
<evidence type="ECO:0000259" key="12">
    <source>
        <dbReference type="PROSITE" id="PS51352"/>
    </source>
</evidence>
<protein>
    <recommendedName>
        <fullName evidence="2">thioredoxin-dependent peroxiredoxin</fullName>
        <ecNumber evidence="2">1.11.1.24</ecNumber>
    </recommendedName>
    <alternativeName>
        <fullName evidence="10">Bacterioferritin comigratory protein</fullName>
    </alternativeName>
    <alternativeName>
        <fullName evidence="8">Thioredoxin peroxidase</fullName>
    </alternativeName>
</protein>
<evidence type="ECO:0000256" key="10">
    <source>
        <dbReference type="ARBA" id="ARBA00041373"/>
    </source>
</evidence>
<sequence length="215" mass="23317">MRIELQDELKDLKVKSKDALPPAAVKVFAADAERAEENAERDKFAQVGSTIEEFTLADANGGETTLSSLVADGPAVLVFYRGGWCPYCNVALRAYQRDLLPELNRRGVRLAAISPQVPDGSLSTKETNELEYAVLSDVGNVVARGLGITFQPSAQVRAAQSGLGLDLGERNGTGEWELPHPAVVVVDTDRTIRFLDVHPDYTTRTAPEQVLAALR</sequence>
<dbReference type="EC" id="1.11.1.24" evidence="2"/>
<organism evidence="13 14">
    <name type="scientific">Amycolatopsis ultiminotia</name>
    <dbReference type="NCBI Taxonomy" id="543629"/>
    <lineage>
        <taxon>Bacteria</taxon>
        <taxon>Bacillati</taxon>
        <taxon>Actinomycetota</taxon>
        <taxon>Actinomycetes</taxon>
        <taxon>Pseudonocardiales</taxon>
        <taxon>Pseudonocardiaceae</taxon>
        <taxon>Amycolatopsis</taxon>
    </lineage>
</organism>
<evidence type="ECO:0000313" key="13">
    <source>
        <dbReference type="EMBL" id="GAA3559171.1"/>
    </source>
</evidence>
<proteinExistence type="inferred from homology"/>
<evidence type="ECO:0000256" key="8">
    <source>
        <dbReference type="ARBA" id="ARBA00032824"/>
    </source>
</evidence>
<comment type="function">
    <text evidence="1">Thiol-specific peroxidase that catalyzes the reduction of hydrogen peroxide and organic hydroperoxides to water and alcohols, respectively. Plays a role in cell protection against oxidative stress by detoxifying peroxides and as sensor of hydrogen peroxide-mediated signaling events.</text>
</comment>
<dbReference type="PROSITE" id="PS51352">
    <property type="entry name" value="THIOREDOXIN_2"/>
    <property type="match status" value="1"/>
</dbReference>
<evidence type="ECO:0000256" key="6">
    <source>
        <dbReference type="ARBA" id="ARBA00023157"/>
    </source>
</evidence>
<comment type="catalytic activity">
    <reaction evidence="11">
        <text>a hydroperoxide + [thioredoxin]-dithiol = an alcohol + [thioredoxin]-disulfide + H2O</text>
        <dbReference type="Rhea" id="RHEA:62620"/>
        <dbReference type="Rhea" id="RHEA-COMP:10698"/>
        <dbReference type="Rhea" id="RHEA-COMP:10700"/>
        <dbReference type="ChEBI" id="CHEBI:15377"/>
        <dbReference type="ChEBI" id="CHEBI:29950"/>
        <dbReference type="ChEBI" id="CHEBI:30879"/>
        <dbReference type="ChEBI" id="CHEBI:35924"/>
        <dbReference type="ChEBI" id="CHEBI:50058"/>
        <dbReference type="EC" id="1.11.1.24"/>
    </reaction>
</comment>
<evidence type="ECO:0000256" key="5">
    <source>
        <dbReference type="ARBA" id="ARBA00023002"/>
    </source>
</evidence>
<evidence type="ECO:0000256" key="2">
    <source>
        <dbReference type="ARBA" id="ARBA00013017"/>
    </source>
</evidence>
<keyword evidence="7" id="KW-0676">Redox-active center</keyword>
<evidence type="ECO:0000256" key="4">
    <source>
        <dbReference type="ARBA" id="ARBA00022862"/>
    </source>
</evidence>